<dbReference type="EnsemblPlants" id="OBART01G38530.1">
    <property type="protein sequence ID" value="OBART01G38530.1"/>
    <property type="gene ID" value="OBART01G38530"/>
</dbReference>
<dbReference type="Gramene" id="OBART01G38530.1">
    <property type="protein sequence ID" value="OBART01G38530.1"/>
    <property type="gene ID" value="OBART01G38530"/>
</dbReference>
<proteinExistence type="predicted"/>
<protein>
    <submittedName>
        <fullName evidence="3">Uncharacterized protein</fullName>
    </submittedName>
</protein>
<reference evidence="3" key="1">
    <citation type="journal article" date="2009" name="Rice">
        <title>De Novo Next Generation Sequencing of Plant Genomes.</title>
        <authorList>
            <person name="Rounsley S."/>
            <person name="Marri P.R."/>
            <person name="Yu Y."/>
            <person name="He R."/>
            <person name="Sisneros N."/>
            <person name="Goicoechea J.L."/>
            <person name="Lee S.J."/>
            <person name="Angelova A."/>
            <person name="Kudrna D."/>
            <person name="Luo M."/>
            <person name="Affourtit J."/>
            <person name="Desany B."/>
            <person name="Knight J."/>
            <person name="Niazi F."/>
            <person name="Egholm M."/>
            <person name="Wing R.A."/>
        </authorList>
    </citation>
    <scope>NUCLEOTIDE SEQUENCE [LARGE SCALE GENOMIC DNA]</scope>
    <source>
        <strain evidence="3">cv. IRGC 105608</strain>
    </source>
</reference>
<name>A0A0D3EWQ4_9ORYZ</name>
<sequence length="181" mass="19061">MGAMLLLLISPTRLRMELTTSSTTPVRRRWPSVTTAQGRSPARGEKDAAAGDVVAGFSAWCSIRVVGRCALRRHPNSVTGDVAIGDVVAGLPPGAPAPPPAIHGTAVNAHPRLHLRGRPVRPPLTLQLHRGPSPVGAFVAGRRSRCESGPSSYPSATLGEQRDKMVCKELVNLVMAGSGVW</sequence>
<dbReference type="PaxDb" id="65489-OBART01G38530.1"/>
<reference evidence="3" key="2">
    <citation type="submission" date="2015-03" db="UniProtKB">
        <authorList>
            <consortium name="EnsemblPlants"/>
        </authorList>
    </citation>
    <scope>IDENTIFICATION</scope>
</reference>
<evidence type="ECO:0000256" key="1">
    <source>
        <dbReference type="SAM" id="MobiDB-lite"/>
    </source>
</evidence>
<organism evidence="3">
    <name type="scientific">Oryza barthii</name>
    <dbReference type="NCBI Taxonomy" id="65489"/>
    <lineage>
        <taxon>Eukaryota</taxon>
        <taxon>Viridiplantae</taxon>
        <taxon>Streptophyta</taxon>
        <taxon>Embryophyta</taxon>
        <taxon>Tracheophyta</taxon>
        <taxon>Spermatophyta</taxon>
        <taxon>Magnoliopsida</taxon>
        <taxon>Liliopsida</taxon>
        <taxon>Poales</taxon>
        <taxon>Poaceae</taxon>
        <taxon>BOP clade</taxon>
        <taxon>Oryzoideae</taxon>
        <taxon>Oryzeae</taxon>
        <taxon>Oryzinae</taxon>
        <taxon>Oryza</taxon>
    </lineage>
</organism>
<dbReference type="AlphaFoldDB" id="A0A0D3EWQ4"/>
<feature type="region of interest" description="Disordered" evidence="1">
    <location>
        <begin position="19"/>
        <end position="46"/>
    </location>
</feature>
<keyword evidence="2" id="KW-0732">Signal</keyword>
<accession>A0A0D3EWQ4</accession>
<dbReference type="HOGENOM" id="CLU_1491217_0_0_1"/>
<feature type="chain" id="PRO_5002261624" evidence="2">
    <location>
        <begin position="17"/>
        <end position="181"/>
    </location>
</feature>
<dbReference type="Proteomes" id="UP000026960">
    <property type="component" value="Chromosome 1"/>
</dbReference>
<evidence type="ECO:0000313" key="3">
    <source>
        <dbReference type="EnsemblPlants" id="OBART01G38530.1"/>
    </source>
</evidence>
<evidence type="ECO:0000313" key="4">
    <source>
        <dbReference type="Proteomes" id="UP000026960"/>
    </source>
</evidence>
<feature type="signal peptide" evidence="2">
    <location>
        <begin position="1"/>
        <end position="16"/>
    </location>
</feature>
<evidence type="ECO:0000256" key="2">
    <source>
        <dbReference type="SAM" id="SignalP"/>
    </source>
</evidence>
<keyword evidence="4" id="KW-1185">Reference proteome</keyword>